<feature type="transmembrane region" description="Helical" evidence="6">
    <location>
        <begin position="29"/>
        <end position="50"/>
    </location>
</feature>
<protein>
    <submittedName>
        <fullName evidence="8">DUF3817 domain-containing protein</fullName>
    </submittedName>
</protein>
<proteinExistence type="predicted"/>
<sequence length="125" mass="14400">MTQPTSNNAPQPKQVHPERQERIRPALNFFSIAAWVTGVFLIFLVVRMVLEYGFGMEMPGWATIIAIVHGWVYMAFVISCLMLGMRARWDFGKIILTALAGVVPFFSFFMEAKRRREVKEQFQLA</sequence>
<reference evidence="8 9" key="1">
    <citation type="submission" date="2020-07" db="EMBL/GenBank/DDBJ databases">
        <title>Complete genome and description of Corynebacterium incognita strain Marseille-Q3630 sp. nov.</title>
        <authorList>
            <person name="Boxberger M."/>
        </authorList>
    </citation>
    <scope>NUCLEOTIDE SEQUENCE [LARGE SCALE GENOMIC DNA]</scope>
    <source>
        <strain evidence="8 9">Marseille-Q3630</strain>
    </source>
</reference>
<evidence type="ECO:0000256" key="3">
    <source>
        <dbReference type="ARBA" id="ARBA00022692"/>
    </source>
</evidence>
<keyword evidence="2" id="KW-1003">Cell membrane</keyword>
<evidence type="ECO:0000256" key="6">
    <source>
        <dbReference type="SAM" id="Phobius"/>
    </source>
</evidence>
<dbReference type="KEGG" id="cik:H0194_03490"/>
<keyword evidence="3 6" id="KW-0812">Transmembrane</keyword>
<dbReference type="GO" id="GO:0005886">
    <property type="term" value="C:plasma membrane"/>
    <property type="evidence" value="ECO:0007669"/>
    <property type="project" value="UniProtKB-SubCell"/>
</dbReference>
<feature type="transmembrane region" description="Helical" evidence="6">
    <location>
        <begin position="62"/>
        <end position="85"/>
    </location>
</feature>
<evidence type="ECO:0000256" key="1">
    <source>
        <dbReference type="ARBA" id="ARBA00004651"/>
    </source>
</evidence>
<organism evidence="8 9">
    <name type="scientific">Corynebacterium incognita</name>
    <dbReference type="NCBI Taxonomy" id="2754725"/>
    <lineage>
        <taxon>Bacteria</taxon>
        <taxon>Bacillati</taxon>
        <taxon>Actinomycetota</taxon>
        <taxon>Actinomycetes</taxon>
        <taxon>Mycobacteriales</taxon>
        <taxon>Corynebacteriaceae</taxon>
        <taxon>Corynebacterium</taxon>
    </lineage>
</organism>
<name>A0A7G7CR70_9CORY</name>
<evidence type="ECO:0000313" key="9">
    <source>
        <dbReference type="Proteomes" id="UP000515743"/>
    </source>
</evidence>
<dbReference type="PANTHER" id="PTHR40077">
    <property type="entry name" value="MEMBRANE PROTEIN-RELATED"/>
    <property type="match status" value="1"/>
</dbReference>
<comment type="subcellular location">
    <subcellularLocation>
        <location evidence="1">Cell membrane</location>
        <topology evidence="1">Multi-pass membrane protein</topology>
    </subcellularLocation>
</comment>
<keyword evidence="9" id="KW-1185">Reference proteome</keyword>
<evidence type="ECO:0000256" key="4">
    <source>
        <dbReference type="ARBA" id="ARBA00022989"/>
    </source>
</evidence>
<gene>
    <name evidence="8" type="ORF">H0194_03490</name>
</gene>
<evidence type="ECO:0000313" key="8">
    <source>
        <dbReference type="EMBL" id="QNE90086.1"/>
    </source>
</evidence>
<dbReference type="InterPro" id="IPR023845">
    <property type="entry name" value="DUF3817_TM"/>
</dbReference>
<evidence type="ECO:0000256" key="5">
    <source>
        <dbReference type="ARBA" id="ARBA00023136"/>
    </source>
</evidence>
<keyword evidence="4 6" id="KW-1133">Transmembrane helix</keyword>
<evidence type="ECO:0000256" key="2">
    <source>
        <dbReference type="ARBA" id="ARBA00022475"/>
    </source>
</evidence>
<dbReference type="NCBIfam" id="TIGR03954">
    <property type="entry name" value="integ_memb_HG"/>
    <property type="match status" value="1"/>
</dbReference>
<dbReference type="Proteomes" id="UP000515743">
    <property type="component" value="Chromosome"/>
</dbReference>
<accession>A0A7G7CR70</accession>
<feature type="domain" description="DUF3817" evidence="7">
    <location>
        <begin position="27"/>
        <end position="116"/>
    </location>
</feature>
<dbReference type="AlphaFoldDB" id="A0A7G7CR70"/>
<dbReference type="EMBL" id="CP059404">
    <property type="protein sequence ID" value="QNE90086.1"/>
    <property type="molecule type" value="Genomic_DNA"/>
</dbReference>
<dbReference type="RefSeq" id="WP_185176460.1">
    <property type="nucleotide sequence ID" value="NZ_CP059404.1"/>
</dbReference>
<evidence type="ECO:0000259" key="7">
    <source>
        <dbReference type="Pfam" id="PF12823"/>
    </source>
</evidence>
<keyword evidence="5 6" id="KW-0472">Membrane</keyword>
<feature type="transmembrane region" description="Helical" evidence="6">
    <location>
        <begin position="91"/>
        <end position="110"/>
    </location>
</feature>
<dbReference type="PANTHER" id="PTHR40077:SF2">
    <property type="entry name" value="MEMBRANE PROTEIN"/>
    <property type="match status" value="1"/>
</dbReference>
<dbReference type="Pfam" id="PF12823">
    <property type="entry name" value="DUF3817"/>
    <property type="match status" value="1"/>
</dbReference>